<proteinExistence type="predicted"/>
<dbReference type="SUPFAM" id="SSF55729">
    <property type="entry name" value="Acyl-CoA N-acyltransferases (Nat)"/>
    <property type="match status" value="1"/>
</dbReference>
<keyword evidence="4" id="KW-1185">Reference proteome</keyword>
<name>A0A2S2CQU1_9PROT</name>
<dbReference type="KEGG" id="azz:DEW08_12230"/>
<dbReference type="PROSITE" id="PS51186">
    <property type="entry name" value="GNAT"/>
    <property type="match status" value="1"/>
</dbReference>
<accession>A0A2S2CQU1</accession>
<dbReference type="Proteomes" id="UP000245629">
    <property type="component" value="Chromosome 2"/>
</dbReference>
<evidence type="ECO:0000313" key="4">
    <source>
        <dbReference type="Proteomes" id="UP000245629"/>
    </source>
</evidence>
<feature type="region of interest" description="Disordered" evidence="1">
    <location>
        <begin position="1"/>
        <end position="45"/>
    </location>
</feature>
<dbReference type="GO" id="GO:0016747">
    <property type="term" value="F:acyltransferase activity, transferring groups other than amino-acyl groups"/>
    <property type="evidence" value="ECO:0007669"/>
    <property type="project" value="InterPro"/>
</dbReference>
<protein>
    <recommendedName>
        <fullName evidence="2">N-acetyltransferase domain-containing protein</fullName>
    </recommendedName>
</protein>
<evidence type="ECO:0000313" key="3">
    <source>
        <dbReference type="EMBL" id="AWK86893.1"/>
    </source>
</evidence>
<dbReference type="PANTHER" id="PTHR43792:SF1">
    <property type="entry name" value="N-ACETYLTRANSFERASE DOMAIN-CONTAINING PROTEIN"/>
    <property type="match status" value="1"/>
</dbReference>
<gene>
    <name evidence="3" type="ORF">DEW08_12230</name>
</gene>
<evidence type="ECO:0000256" key="1">
    <source>
        <dbReference type="SAM" id="MobiDB-lite"/>
    </source>
</evidence>
<organism evidence="3 4">
    <name type="scientific">Azospirillum thermophilum</name>
    <dbReference type="NCBI Taxonomy" id="2202148"/>
    <lineage>
        <taxon>Bacteria</taxon>
        <taxon>Pseudomonadati</taxon>
        <taxon>Pseudomonadota</taxon>
        <taxon>Alphaproteobacteria</taxon>
        <taxon>Rhodospirillales</taxon>
        <taxon>Azospirillaceae</taxon>
        <taxon>Azospirillum</taxon>
    </lineage>
</organism>
<dbReference type="Gene3D" id="3.40.630.30">
    <property type="match status" value="1"/>
</dbReference>
<dbReference type="EMBL" id="CP029353">
    <property type="protein sequence ID" value="AWK86893.1"/>
    <property type="molecule type" value="Genomic_DNA"/>
</dbReference>
<dbReference type="InterPro" id="IPR051531">
    <property type="entry name" value="N-acetyltransferase"/>
</dbReference>
<reference evidence="4" key="1">
    <citation type="submission" date="2018-05" db="EMBL/GenBank/DDBJ databases">
        <title>Azospirillum thermophila sp. nov., a novel isolated from hot spring.</title>
        <authorList>
            <person name="Zhao Z."/>
        </authorList>
    </citation>
    <scope>NUCLEOTIDE SEQUENCE [LARGE SCALE GENOMIC DNA]</scope>
    <source>
        <strain evidence="4">CFH 70021</strain>
    </source>
</reference>
<feature type="domain" description="N-acetyltransferase" evidence="2">
    <location>
        <begin position="71"/>
        <end position="231"/>
    </location>
</feature>
<evidence type="ECO:0000259" key="2">
    <source>
        <dbReference type="PROSITE" id="PS51186"/>
    </source>
</evidence>
<dbReference type="AlphaFoldDB" id="A0A2S2CQU1"/>
<dbReference type="Pfam" id="PF13302">
    <property type="entry name" value="Acetyltransf_3"/>
    <property type="match status" value="1"/>
</dbReference>
<sequence>MPTNGDSPGARKGRGSLTPPILHGRERRRNSGGSTGTKALSATDAPAATLLRPANRQASDTMLPRLETDRLLLRARTPEDYDACLAMDSVPGMLRYVGAPVSPEEHARFLTDRFAARFPPGLGYWTILPKQEPAGFLGWVCLLPAEDGGPVRSAEIGWRIPKPAWGRGYAPEAAAAVLRHARETLSLARVIATIHPDNDQSFRVAEKIGLRFAGGGEYCGEPCVLYESAAPPPG</sequence>
<dbReference type="PANTHER" id="PTHR43792">
    <property type="entry name" value="GNAT FAMILY, PUTATIVE (AFU_ORTHOLOGUE AFUA_3G00765)-RELATED-RELATED"/>
    <property type="match status" value="1"/>
</dbReference>
<dbReference type="InterPro" id="IPR000182">
    <property type="entry name" value="GNAT_dom"/>
</dbReference>
<dbReference type="InterPro" id="IPR016181">
    <property type="entry name" value="Acyl_CoA_acyltransferase"/>
</dbReference>